<keyword evidence="2" id="KW-1185">Reference proteome</keyword>
<protein>
    <submittedName>
        <fullName evidence="1">Uncharacterized protein</fullName>
    </submittedName>
</protein>
<evidence type="ECO:0000313" key="1">
    <source>
        <dbReference type="EMBL" id="GIY04380.1"/>
    </source>
</evidence>
<comment type="caution">
    <text evidence="1">The sequence shown here is derived from an EMBL/GenBank/DDBJ whole genome shotgun (WGS) entry which is preliminary data.</text>
</comment>
<dbReference type="AlphaFoldDB" id="A0AAV4Q4J8"/>
<gene>
    <name evidence="1" type="ORF">CEXT_485111</name>
</gene>
<name>A0AAV4Q4J8_CAEEX</name>
<accession>A0AAV4Q4J8</accession>
<dbReference type="EMBL" id="BPLR01005702">
    <property type="protein sequence ID" value="GIY04380.1"/>
    <property type="molecule type" value="Genomic_DNA"/>
</dbReference>
<sequence length="114" mass="12730">MLILNQINSESLQKFGLCDFRWGSLDREPLTTTLLGGIHARRGSESFIITQKTRHCTGDVLTPVGRIHSAIQREGESSIAAVLQHPLVDLSLRNPGLLRLSQIVYFIYLMVLVS</sequence>
<reference evidence="1 2" key="1">
    <citation type="submission" date="2021-06" db="EMBL/GenBank/DDBJ databases">
        <title>Caerostris extrusa draft genome.</title>
        <authorList>
            <person name="Kono N."/>
            <person name="Arakawa K."/>
        </authorList>
    </citation>
    <scope>NUCLEOTIDE SEQUENCE [LARGE SCALE GENOMIC DNA]</scope>
</reference>
<organism evidence="1 2">
    <name type="scientific">Caerostris extrusa</name>
    <name type="common">Bark spider</name>
    <name type="synonym">Caerostris bankana</name>
    <dbReference type="NCBI Taxonomy" id="172846"/>
    <lineage>
        <taxon>Eukaryota</taxon>
        <taxon>Metazoa</taxon>
        <taxon>Ecdysozoa</taxon>
        <taxon>Arthropoda</taxon>
        <taxon>Chelicerata</taxon>
        <taxon>Arachnida</taxon>
        <taxon>Araneae</taxon>
        <taxon>Araneomorphae</taxon>
        <taxon>Entelegynae</taxon>
        <taxon>Araneoidea</taxon>
        <taxon>Araneidae</taxon>
        <taxon>Caerostris</taxon>
    </lineage>
</organism>
<evidence type="ECO:0000313" key="2">
    <source>
        <dbReference type="Proteomes" id="UP001054945"/>
    </source>
</evidence>
<proteinExistence type="predicted"/>
<dbReference type="Proteomes" id="UP001054945">
    <property type="component" value="Unassembled WGS sequence"/>
</dbReference>